<reference evidence="8" key="1">
    <citation type="journal article" date="2023" name="G3 (Bethesda)">
        <title>Whole genome assemblies of Zophobas morio and Tenebrio molitor.</title>
        <authorList>
            <person name="Kaur S."/>
            <person name="Stinson S.A."/>
            <person name="diCenzo G.C."/>
        </authorList>
    </citation>
    <scope>NUCLEOTIDE SEQUENCE</scope>
    <source>
        <strain evidence="8">QUZm001</strain>
    </source>
</reference>
<dbReference type="InterPro" id="IPR016069">
    <property type="entry name" value="Translin_C"/>
</dbReference>
<feature type="binding site" evidence="6">
    <location>
        <position position="130"/>
    </location>
    <ligand>
        <name>Mg(2+)</name>
        <dbReference type="ChEBI" id="CHEBI:18420"/>
    </ligand>
</feature>
<dbReference type="InterPro" id="IPR002848">
    <property type="entry name" value="Translin_fam"/>
</dbReference>
<keyword evidence="4" id="KW-0963">Cytoplasm</keyword>
<dbReference type="Gene3D" id="1.20.58.190">
    <property type="entry name" value="Translin, domain 1"/>
    <property type="match status" value="1"/>
</dbReference>
<dbReference type="Proteomes" id="UP001168821">
    <property type="component" value="Unassembled WGS sequence"/>
</dbReference>
<keyword evidence="6" id="KW-0460">Magnesium</keyword>
<organism evidence="8 9">
    <name type="scientific">Zophobas morio</name>
    <dbReference type="NCBI Taxonomy" id="2755281"/>
    <lineage>
        <taxon>Eukaryota</taxon>
        <taxon>Metazoa</taxon>
        <taxon>Ecdysozoa</taxon>
        <taxon>Arthropoda</taxon>
        <taxon>Hexapoda</taxon>
        <taxon>Insecta</taxon>
        <taxon>Pterygota</taxon>
        <taxon>Neoptera</taxon>
        <taxon>Endopterygota</taxon>
        <taxon>Coleoptera</taxon>
        <taxon>Polyphaga</taxon>
        <taxon>Cucujiformia</taxon>
        <taxon>Tenebrionidae</taxon>
        <taxon>Zophobas</taxon>
    </lineage>
</organism>
<feature type="compositionally biased region" description="Basic residues" evidence="7">
    <location>
        <begin position="1"/>
        <end position="12"/>
    </location>
</feature>
<dbReference type="GO" id="GO:0005737">
    <property type="term" value="C:cytoplasm"/>
    <property type="evidence" value="ECO:0007669"/>
    <property type="project" value="UniProtKB-SubCell"/>
</dbReference>
<evidence type="ECO:0000256" key="4">
    <source>
        <dbReference type="ARBA" id="ARBA00022490"/>
    </source>
</evidence>
<gene>
    <name evidence="8" type="ORF">Zmor_005535</name>
</gene>
<dbReference type="GO" id="GO:0046872">
    <property type="term" value="F:metal ion binding"/>
    <property type="evidence" value="ECO:0007669"/>
    <property type="project" value="UniProtKB-KW"/>
</dbReference>
<dbReference type="GO" id="GO:0043565">
    <property type="term" value="F:sequence-specific DNA binding"/>
    <property type="evidence" value="ECO:0007669"/>
    <property type="project" value="InterPro"/>
</dbReference>
<evidence type="ECO:0000313" key="9">
    <source>
        <dbReference type="Proteomes" id="UP001168821"/>
    </source>
</evidence>
<dbReference type="AlphaFoldDB" id="A0AA38IS81"/>
<dbReference type="FunFam" id="1.20.58.190:FF:000007">
    <property type="entry name" value="FI16517p1"/>
    <property type="match status" value="1"/>
</dbReference>
<evidence type="ECO:0000313" key="8">
    <source>
        <dbReference type="EMBL" id="KAJ3661120.1"/>
    </source>
</evidence>
<dbReference type="PANTHER" id="PTHR10741">
    <property type="entry name" value="TRANSLIN AND TRANSLIN ASSOCIATED PROTEIN X"/>
    <property type="match status" value="1"/>
</dbReference>
<accession>A0AA38IS81</accession>
<comment type="similarity">
    <text evidence="3">Belongs to the translin family.</text>
</comment>
<dbReference type="InterPro" id="IPR016068">
    <property type="entry name" value="Translin_N"/>
</dbReference>
<feature type="binding site" evidence="6">
    <location>
        <position position="181"/>
    </location>
    <ligand>
        <name>Mg(2+)</name>
        <dbReference type="ChEBI" id="CHEBI:18420"/>
    </ligand>
</feature>
<dbReference type="InterPro" id="IPR036081">
    <property type="entry name" value="Translin_sf"/>
</dbReference>
<evidence type="ECO:0000256" key="3">
    <source>
        <dbReference type="ARBA" id="ARBA00005902"/>
    </source>
</evidence>
<evidence type="ECO:0000256" key="7">
    <source>
        <dbReference type="SAM" id="MobiDB-lite"/>
    </source>
</evidence>
<sequence length="275" mass="31791">MSRNRGGKHGRNKPTVGEKGRQVVESIDENNPVIKMFLAFRQELDDKHDRFEKIVKHSRDITIENKRIIFLLHSTNTDVESKKQVVLEEANTRLKQIFEKNFRAVALLLKGFDSYQYQKAYTSGLQEFIEALVFYQYLTSGSFEKWDNINKSFQYMDNGDSISLLFPQIDYILGIADFTGELMRRCINDLGVGNTNDCFKTCNMVKHIYSGFLGIINPGNKELGRKTYVIKQSLAKMELVCYNIQIRGSEIPKHMLLNVIESTDVNTEDDEGYYH</sequence>
<dbReference type="EMBL" id="JALNTZ010000002">
    <property type="protein sequence ID" value="KAJ3661120.1"/>
    <property type="molecule type" value="Genomic_DNA"/>
</dbReference>
<keyword evidence="9" id="KW-1185">Reference proteome</keyword>
<dbReference type="Pfam" id="PF01997">
    <property type="entry name" value="Translin"/>
    <property type="match status" value="1"/>
</dbReference>
<comment type="caution">
    <text evidence="8">The sequence shown here is derived from an EMBL/GenBank/DDBJ whole genome shotgun (WGS) entry which is preliminary data.</text>
</comment>
<evidence type="ECO:0000256" key="2">
    <source>
        <dbReference type="ARBA" id="ARBA00004496"/>
    </source>
</evidence>
<keyword evidence="6" id="KW-0479">Metal-binding</keyword>
<name>A0AA38IS81_9CUCU</name>
<evidence type="ECO:0000256" key="6">
    <source>
        <dbReference type="PIRSR" id="PIRSR602848-1"/>
    </source>
</evidence>
<protein>
    <recommendedName>
        <fullName evidence="10">Translin-associated protein X</fullName>
    </recommendedName>
</protein>
<keyword evidence="5" id="KW-0539">Nucleus</keyword>
<dbReference type="FunFam" id="1.20.58.200:FF:000001">
    <property type="entry name" value="Translin-associated factor X"/>
    <property type="match status" value="1"/>
</dbReference>
<dbReference type="CDD" id="cd14820">
    <property type="entry name" value="TRAX"/>
    <property type="match status" value="1"/>
</dbReference>
<evidence type="ECO:0008006" key="10">
    <source>
        <dbReference type="Google" id="ProtNLM"/>
    </source>
</evidence>
<comment type="subcellular location">
    <subcellularLocation>
        <location evidence="2">Cytoplasm</location>
    </subcellularLocation>
    <subcellularLocation>
        <location evidence="1">Nucleus</location>
    </subcellularLocation>
</comment>
<feature type="region of interest" description="Disordered" evidence="7">
    <location>
        <begin position="1"/>
        <end position="23"/>
    </location>
</feature>
<evidence type="ECO:0000256" key="1">
    <source>
        <dbReference type="ARBA" id="ARBA00004123"/>
    </source>
</evidence>
<dbReference type="GO" id="GO:0005634">
    <property type="term" value="C:nucleus"/>
    <property type="evidence" value="ECO:0007669"/>
    <property type="project" value="UniProtKB-SubCell"/>
</dbReference>
<dbReference type="SUPFAM" id="SSF74784">
    <property type="entry name" value="Translin"/>
    <property type="match status" value="1"/>
</dbReference>
<evidence type="ECO:0000256" key="5">
    <source>
        <dbReference type="ARBA" id="ARBA00023242"/>
    </source>
</evidence>
<dbReference type="Gene3D" id="1.20.58.200">
    <property type="entry name" value="Translin, domain 2"/>
    <property type="match status" value="1"/>
</dbReference>
<proteinExistence type="inferred from homology"/>